<dbReference type="EMBL" id="DVNM01000002">
    <property type="protein sequence ID" value="HIU68347.1"/>
    <property type="molecule type" value="Genomic_DNA"/>
</dbReference>
<evidence type="ECO:0000313" key="3">
    <source>
        <dbReference type="Proteomes" id="UP000824125"/>
    </source>
</evidence>
<protein>
    <submittedName>
        <fullName evidence="2">Uncharacterized protein</fullName>
    </submittedName>
</protein>
<evidence type="ECO:0000313" key="2">
    <source>
        <dbReference type="EMBL" id="HIU68347.1"/>
    </source>
</evidence>
<organism evidence="2 3">
    <name type="scientific">Candidatus Scybalenecus merdavium</name>
    <dbReference type="NCBI Taxonomy" id="2840939"/>
    <lineage>
        <taxon>Bacteria</taxon>
        <taxon>Bacillati</taxon>
        <taxon>Bacillota</taxon>
        <taxon>Clostridia</taxon>
        <taxon>Eubacteriales</taxon>
        <taxon>Oscillospiraceae</taxon>
        <taxon>Oscillospiraceae incertae sedis</taxon>
        <taxon>Candidatus Scybalenecus</taxon>
    </lineage>
</organism>
<sequence length="425" mass="46642">MVFFRYRECVKKVSAALGPFFLVFPLLFLAASLLALVGGEQLAFFSAHLHALYPPVVCTLLLYALCRRGKSENALLGCVAFCTMYLFYYGLQGSFMTVFSAVAFAFAYAAAVNHFENRYLCCVLFLAASVGLVYGISFLQPNILRLVLRGADFLRGDGLLQQGIFGLVKALLFYPLSFLQLFSDGAYGGTIVAGDTLYIGAQNIYEAIGGNAFASRFLSPDYLLCVFMPVAAYAALGSRVKGDSRLHFALFASALCAVLGGNAYFLLIVLFLLHPALLLCAAGISAFAHIACMLLDTQIGYLRSASAVELVLHFTDTSILTAGLLVFVLSFAVFRLAAQKLQLIVPHESIRDLRLVRVLGGIENVAAFREKGRQMIVQVKNPFLVNAISGYDMEIQNDLVIFSFPEKDALEQHYHDFDIIKTYLQ</sequence>
<feature type="transmembrane region" description="Helical" evidence="1">
    <location>
        <begin position="119"/>
        <end position="139"/>
    </location>
</feature>
<name>A0A9D1MSW0_9FIRM</name>
<feature type="transmembrane region" description="Helical" evidence="1">
    <location>
        <begin position="217"/>
        <end position="236"/>
    </location>
</feature>
<reference evidence="2" key="1">
    <citation type="submission" date="2020-10" db="EMBL/GenBank/DDBJ databases">
        <authorList>
            <person name="Gilroy R."/>
        </authorList>
    </citation>
    <scope>NUCLEOTIDE SEQUENCE</scope>
    <source>
        <strain evidence="2">CHK176-6737</strain>
    </source>
</reference>
<keyword evidence="1" id="KW-1133">Transmembrane helix</keyword>
<feature type="transmembrane region" description="Helical" evidence="1">
    <location>
        <begin position="248"/>
        <end position="270"/>
    </location>
</feature>
<accession>A0A9D1MSW0</accession>
<feature type="transmembrane region" description="Helical" evidence="1">
    <location>
        <begin position="95"/>
        <end position="112"/>
    </location>
</feature>
<feature type="transmembrane region" description="Helical" evidence="1">
    <location>
        <begin position="12"/>
        <end position="36"/>
    </location>
</feature>
<feature type="transmembrane region" description="Helical" evidence="1">
    <location>
        <begin position="276"/>
        <end position="295"/>
    </location>
</feature>
<proteinExistence type="predicted"/>
<dbReference type="Proteomes" id="UP000824125">
    <property type="component" value="Unassembled WGS sequence"/>
</dbReference>
<reference evidence="2" key="2">
    <citation type="journal article" date="2021" name="PeerJ">
        <title>Extensive microbial diversity within the chicken gut microbiome revealed by metagenomics and culture.</title>
        <authorList>
            <person name="Gilroy R."/>
            <person name="Ravi A."/>
            <person name="Getino M."/>
            <person name="Pursley I."/>
            <person name="Horton D.L."/>
            <person name="Alikhan N.F."/>
            <person name="Baker D."/>
            <person name="Gharbi K."/>
            <person name="Hall N."/>
            <person name="Watson M."/>
            <person name="Adriaenssens E.M."/>
            <person name="Foster-Nyarko E."/>
            <person name="Jarju S."/>
            <person name="Secka A."/>
            <person name="Antonio M."/>
            <person name="Oren A."/>
            <person name="Chaudhuri R.R."/>
            <person name="La Ragione R."/>
            <person name="Hildebrand F."/>
            <person name="Pallen M.J."/>
        </authorList>
    </citation>
    <scope>NUCLEOTIDE SEQUENCE</scope>
    <source>
        <strain evidence="2">CHK176-6737</strain>
    </source>
</reference>
<feature type="transmembrane region" description="Helical" evidence="1">
    <location>
        <begin position="307"/>
        <end position="334"/>
    </location>
</feature>
<evidence type="ECO:0000256" key="1">
    <source>
        <dbReference type="SAM" id="Phobius"/>
    </source>
</evidence>
<feature type="transmembrane region" description="Helical" evidence="1">
    <location>
        <begin position="73"/>
        <end position="89"/>
    </location>
</feature>
<comment type="caution">
    <text evidence="2">The sequence shown here is derived from an EMBL/GenBank/DDBJ whole genome shotgun (WGS) entry which is preliminary data.</text>
</comment>
<feature type="transmembrane region" description="Helical" evidence="1">
    <location>
        <begin position="159"/>
        <end position="179"/>
    </location>
</feature>
<keyword evidence="1" id="KW-0472">Membrane</keyword>
<gene>
    <name evidence="2" type="ORF">IAD23_00115</name>
</gene>
<feature type="transmembrane region" description="Helical" evidence="1">
    <location>
        <begin position="42"/>
        <end position="66"/>
    </location>
</feature>
<keyword evidence="1" id="KW-0812">Transmembrane</keyword>
<dbReference type="AlphaFoldDB" id="A0A9D1MSW0"/>